<reference evidence="3" key="1">
    <citation type="submission" date="2022-08" db="EMBL/GenBank/DDBJ databases">
        <title>A Global Phylogenomic Analysis of the Shiitake Genus Lentinula.</title>
        <authorList>
            <consortium name="DOE Joint Genome Institute"/>
            <person name="Sierra-Patev S."/>
            <person name="Min B."/>
            <person name="Naranjo-Ortiz M."/>
            <person name="Looney B."/>
            <person name="Konkel Z."/>
            <person name="Slot J.C."/>
            <person name="Sakamoto Y."/>
            <person name="Steenwyk J.L."/>
            <person name="Rokas A."/>
            <person name="Carro J."/>
            <person name="Camarero S."/>
            <person name="Ferreira P."/>
            <person name="Molpeceres G."/>
            <person name="Ruiz-Duenas F.J."/>
            <person name="Serrano A."/>
            <person name="Henrissat B."/>
            <person name="Drula E."/>
            <person name="Hughes K.W."/>
            <person name="Mata J.L."/>
            <person name="Ishikawa N.K."/>
            <person name="Vargas-Isla R."/>
            <person name="Ushijima S."/>
            <person name="Smith C.A."/>
            <person name="Ahrendt S."/>
            <person name="Andreopoulos W."/>
            <person name="He G."/>
            <person name="Labutti K."/>
            <person name="Lipzen A."/>
            <person name="Ng V."/>
            <person name="Riley R."/>
            <person name="Sandor L."/>
            <person name="Barry K."/>
            <person name="Martinez A.T."/>
            <person name="Xiao Y."/>
            <person name="Gibbons J.G."/>
            <person name="Terashima K."/>
            <person name="Grigoriev I.V."/>
            <person name="Hibbett D.S."/>
        </authorList>
    </citation>
    <scope>NUCLEOTIDE SEQUENCE</scope>
    <source>
        <strain evidence="3">RHP3577 ss4</strain>
    </source>
</reference>
<evidence type="ECO:0000259" key="1">
    <source>
        <dbReference type="Pfam" id="PF24764"/>
    </source>
</evidence>
<comment type="caution">
    <text evidence="3">The sequence shown here is derived from an EMBL/GenBank/DDBJ whole genome shotgun (WGS) entry which is preliminary data.</text>
</comment>
<dbReference type="EMBL" id="JANVFT010000145">
    <property type="protein sequence ID" value="KAJ4464176.1"/>
    <property type="molecule type" value="Genomic_DNA"/>
</dbReference>
<accession>A0ABQ8VA30</accession>
<dbReference type="Proteomes" id="UP001150217">
    <property type="component" value="Unassembled WGS sequence"/>
</dbReference>
<evidence type="ECO:0000313" key="3">
    <source>
        <dbReference type="EMBL" id="KAJ4482711.1"/>
    </source>
</evidence>
<sequence>MEENYGVERGSYIWGRSVHNIRIERLWRDVTQGFGLKWYNFFFSLEVELGLLPDIDEHIWLLHYLFLPSINQDAHEWAGSWNSHNLQLQNERDRSPQDMFFFGAIQEGLRGPTGAPTHLEEHVEHVATYGVDWQDLGDATLLRHHNENNPHELEDLDHRRTRQPPHLSLVEVPAFNCPFESEEQLEIFNNALLAMPEYHSRDMTQRKSLWVQALDLLELLLPHSQ</sequence>
<keyword evidence="4" id="KW-1185">Reference proteome</keyword>
<dbReference type="EMBL" id="JANVFT010000057">
    <property type="protein sequence ID" value="KAJ4482711.1"/>
    <property type="molecule type" value="Genomic_DNA"/>
</dbReference>
<feature type="domain" description="Integrase core" evidence="1">
    <location>
        <begin position="1"/>
        <end position="107"/>
    </location>
</feature>
<dbReference type="InterPro" id="IPR058913">
    <property type="entry name" value="Integrase_dom_put"/>
</dbReference>
<dbReference type="PANTHER" id="PTHR46791">
    <property type="entry name" value="EXPRESSED PROTEIN"/>
    <property type="match status" value="1"/>
</dbReference>
<evidence type="ECO:0000313" key="4">
    <source>
        <dbReference type="Proteomes" id="UP001150217"/>
    </source>
</evidence>
<name>A0ABQ8VA30_9AGAR</name>
<proteinExistence type="predicted"/>
<protein>
    <recommendedName>
        <fullName evidence="1">Integrase core domain-containing protein</fullName>
    </recommendedName>
</protein>
<organism evidence="3 4">
    <name type="scientific">Lentinula lateritia</name>
    <dbReference type="NCBI Taxonomy" id="40482"/>
    <lineage>
        <taxon>Eukaryota</taxon>
        <taxon>Fungi</taxon>
        <taxon>Dikarya</taxon>
        <taxon>Basidiomycota</taxon>
        <taxon>Agaricomycotina</taxon>
        <taxon>Agaricomycetes</taxon>
        <taxon>Agaricomycetidae</taxon>
        <taxon>Agaricales</taxon>
        <taxon>Marasmiineae</taxon>
        <taxon>Omphalotaceae</taxon>
        <taxon>Lentinula</taxon>
    </lineage>
</organism>
<evidence type="ECO:0000313" key="2">
    <source>
        <dbReference type="EMBL" id="KAJ4464176.1"/>
    </source>
</evidence>
<gene>
    <name evidence="3" type="ORF">C8R41DRAFT_770565</name>
    <name evidence="2" type="ORF">C8R41DRAFT_783063</name>
</gene>
<dbReference type="Pfam" id="PF24764">
    <property type="entry name" value="rva_4"/>
    <property type="match status" value="1"/>
</dbReference>